<evidence type="ECO:0000256" key="8">
    <source>
        <dbReference type="ARBA" id="ARBA00048679"/>
    </source>
</evidence>
<dbReference type="GO" id="GO:0005737">
    <property type="term" value="C:cytoplasm"/>
    <property type="evidence" value="ECO:0007669"/>
    <property type="project" value="TreeGrafter"/>
</dbReference>
<comment type="catalytic activity">
    <reaction evidence="8">
        <text>L-seryl-[protein] + ATP = O-phospho-L-seryl-[protein] + ADP + H(+)</text>
        <dbReference type="Rhea" id="RHEA:17989"/>
        <dbReference type="Rhea" id="RHEA-COMP:9863"/>
        <dbReference type="Rhea" id="RHEA-COMP:11604"/>
        <dbReference type="ChEBI" id="CHEBI:15378"/>
        <dbReference type="ChEBI" id="CHEBI:29999"/>
        <dbReference type="ChEBI" id="CHEBI:30616"/>
        <dbReference type="ChEBI" id="CHEBI:83421"/>
        <dbReference type="ChEBI" id="CHEBI:456216"/>
        <dbReference type="EC" id="2.7.11.1"/>
    </reaction>
</comment>
<keyword evidence="4" id="KW-0547">Nucleotide-binding</keyword>
<reference evidence="11" key="1">
    <citation type="submission" date="2016-11" db="UniProtKB">
        <authorList>
            <consortium name="WormBaseParasite"/>
        </authorList>
    </citation>
    <scope>IDENTIFICATION</scope>
</reference>
<dbReference type="WBParaSite" id="maker-unitig_20926-snap-gene-0.2-mRNA-1">
    <property type="protein sequence ID" value="maker-unitig_20926-snap-gene-0.2-mRNA-1"/>
    <property type="gene ID" value="maker-unitig_20926-snap-gene-0.2"/>
</dbReference>
<feature type="region of interest" description="Disordered" evidence="9">
    <location>
        <begin position="1"/>
        <end position="100"/>
    </location>
</feature>
<evidence type="ECO:0000256" key="5">
    <source>
        <dbReference type="ARBA" id="ARBA00022777"/>
    </source>
</evidence>
<proteinExistence type="predicted"/>
<keyword evidence="10" id="KW-1185">Reference proteome</keyword>
<dbReference type="PANTHER" id="PTHR22983:SF6">
    <property type="entry name" value="SERINE_THREONINE-PROTEIN KINASE 36"/>
    <property type="match status" value="1"/>
</dbReference>
<dbReference type="PANTHER" id="PTHR22983">
    <property type="entry name" value="PROTEIN KINASE RELATED"/>
    <property type="match status" value="1"/>
</dbReference>
<dbReference type="GO" id="GO:0005524">
    <property type="term" value="F:ATP binding"/>
    <property type="evidence" value="ECO:0007669"/>
    <property type="project" value="UniProtKB-KW"/>
</dbReference>
<keyword evidence="2" id="KW-0723">Serine/threonine-protein kinase</keyword>
<feature type="compositionally biased region" description="Basic and acidic residues" evidence="9">
    <location>
        <begin position="58"/>
        <end position="68"/>
    </location>
</feature>
<feature type="compositionally biased region" description="Low complexity" evidence="9">
    <location>
        <begin position="1"/>
        <end position="12"/>
    </location>
</feature>
<feature type="compositionally biased region" description="Basic and acidic residues" evidence="9">
    <location>
        <begin position="241"/>
        <end position="258"/>
    </location>
</feature>
<dbReference type="Gene3D" id="1.10.510.10">
    <property type="entry name" value="Transferase(Phosphotransferase) domain 1"/>
    <property type="match status" value="1"/>
</dbReference>
<dbReference type="AlphaFoldDB" id="A0A1I8F569"/>
<evidence type="ECO:0000313" key="10">
    <source>
        <dbReference type="Proteomes" id="UP000095280"/>
    </source>
</evidence>
<dbReference type="SUPFAM" id="SSF56112">
    <property type="entry name" value="Protein kinase-like (PK-like)"/>
    <property type="match status" value="1"/>
</dbReference>
<evidence type="ECO:0000313" key="11">
    <source>
        <dbReference type="WBParaSite" id="maker-unitig_20926-snap-gene-0.2-mRNA-1"/>
    </source>
</evidence>
<keyword evidence="6" id="KW-0067">ATP-binding</keyword>
<protein>
    <recommendedName>
        <fullName evidence="1">non-specific serine/threonine protein kinase</fullName>
        <ecNumber evidence="1">2.7.11.1</ecNumber>
    </recommendedName>
</protein>
<accession>A0A1I8F569</accession>
<evidence type="ECO:0000256" key="4">
    <source>
        <dbReference type="ARBA" id="ARBA00022741"/>
    </source>
</evidence>
<dbReference type="GO" id="GO:0007224">
    <property type="term" value="P:smoothened signaling pathway"/>
    <property type="evidence" value="ECO:0007669"/>
    <property type="project" value="TreeGrafter"/>
</dbReference>
<evidence type="ECO:0000256" key="2">
    <source>
        <dbReference type="ARBA" id="ARBA00022527"/>
    </source>
</evidence>
<sequence>MSSPSAGPGPASVATVNGYPRMDWHRREAASAGSSPRRKNVQQRSCRAQVHARRAPKSAREAAKSQERNRHHGRNREGGGGGHQYAHGELLHDPGDDMQLPEEIHGHKHEMVLTSIKGTTPLYMSPELMEEKANTITGCGTLWPWAAFFTNCLPEARRSPTNNNYRACSARWSTNPSTGRPPCPAGCRSFLQGLLQKDPRKRLNWPELLRHEWVVDGIDVDDATIQMRSKFTQPLSASQNIEREKTDQAEESELWRYE</sequence>
<evidence type="ECO:0000256" key="9">
    <source>
        <dbReference type="SAM" id="MobiDB-lite"/>
    </source>
</evidence>
<evidence type="ECO:0000256" key="6">
    <source>
        <dbReference type="ARBA" id="ARBA00022840"/>
    </source>
</evidence>
<feature type="region of interest" description="Disordered" evidence="9">
    <location>
        <begin position="233"/>
        <end position="258"/>
    </location>
</feature>
<evidence type="ECO:0000256" key="3">
    <source>
        <dbReference type="ARBA" id="ARBA00022679"/>
    </source>
</evidence>
<dbReference type="InterPro" id="IPR011009">
    <property type="entry name" value="Kinase-like_dom_sf"/>
</dbReference>
<name>A0A1I8F569_9PLAT</name>
<keyword evidence="3" id="KW-0808">Transferase</keyword>
<dbReference type="Proteomes" id="UP000095280">
    <property type="component" value="Unplaced"/>
</dbReference>
<evidence type="ECO:0000256" key="1">
    <source>
        <dbReference type="ARBA" id="ARBA00012513"/>
    </source>
</evidence>
<dbReference type="EC" id="2.7.11.1" evidence="1"/>
<organism evidence="10 11">
    <name type="scientific">Macrostomum lignano</name>
    <dbReference type="NCBI Taxonomy" id="282301"/>
    <lineage>
        <taxon>Eukaryota</taxon>
        <taxon>Metazoa</taxon>
        <taxon>Spiralia</taxon>
        <taxon>Lophotrochozoa</taxon>
        <taxon>Platyhelminthes</taxon>
        <taxon>Rhabditophora</taxon>
        <taxon>Macrostomorpha</taxon>
        <taxon>Macrostomida</taxon>
        <taxon>Macrostomidae</taxon>
        <taxon>Macrostomum</taxon>
    </lineage>
</organism>
<comment type="catalytic activity">
    <reaction evidence="7">
        <text>L-threonyl-[protein] + ATP = O-phospho-L-threonyl-[protein] + ADP + H(+)</text>
        <dbReference type="Rhea" id="RHEA:46608"/>
        <dbReference type="Rhea" id="RHEA-COMP:11060"/>
        <dbReference type="Rhea" id="RHEA-COMP:11605"/>
        <dbReference type="ChEBI" id="CHEBI:15378"/>
        <dbReference type="ChEBI" id="CHEBI:30013"/>
        <dbReference type="ChEBI" id="CHEBI:30616"/>
        <dbReference type="ChEBI" id="CHEBI:61977"/>
        <dbReference type="ChEBI" id="CHEBI:456216"/>
        <dbReference type="EC" id="2.7.11.1"/>
    </reaction>
</comment>
<keyword evidence="5" id="KW-0418">Kinase</keyword>
<evidence type="ECO:0000256" key="7">
    <source>
        <dbReference type="ARBA" id="ARBA00047899"/>
    </source>
</evidence>
<dbReference type="GO" id="GO:0004674">
    <property type="term" value="F:protein serine/threonine kinase activity"/>
    <property type="evidence" value="ECO:0007669"/>
    <property type="project" value="UniProtKB-KW"/>
</dbReference>